<name>F4QSD4_9CAUL</name>
<keyword evidence="1" id="KW-0808">Transferase</keyword>
<dbReference type="eggNOG" id="COG4240">
    <property type="taxonomic scope" value="Bacteria"/>
</dbReference>
<protein>
    <submittedName>
        <fullName evidence="1">Kinase-like protein</fullName>
    </submittedName>
</protein>
<dbReference type="GO" id="GO:0016301">
    <property type="term" value="F:kinase activity"/>
    <property type="evidence" value="ECO:0007669"/>
    <property type="project" value="UniProtKB-KW"/>
</dbReference>
<accession>F4QSD4</accession>
<reference evidence="2" key="1">
    <citation type="submission" date="2011-03" db="EMBL/GenBank/DDBJ databases">
        <title>Draft genome sequence of Brevundimonas diminuta.</title>
        <authorList>
            <person name="Brown P.J.B."/>
            <person name="Buechlein A."/>
            <person name="Hemmerich C."/>
            <person name="Brun Y.V."/>
        </authorList>
    </citation>
    <scope>NUCLEOTIDE SEQUENCE [LARGE SCALE GENOMIC DNA]</scope>
    <source>
        <strain evidence="2">C19</strain>
    </source>
</reference>
<dbReference type="SUPFAM" id="SSF52540">
    <property type="entry name" value="P-loop containing nucleoside triphosphate hydrolases"/>
    <property type="match status" value="1"/>
</dbReference>
<dbReference type="RefSeq" id="WP_006274849.1">
    <property type="nucleotide sequence ID" value="NZ_GL883080.1"/>
</dbReference>
<dbReference type="HOGENOM" id="CLU_056986_2_1_5"/>
<sequence>MNTLQDRVHAAVVLWSAPGKPLVLGICGAQGSGKSTLAIGLKRLLEGEGLNVAPISLDDLYLAPEDRPVHIHPLFATRGVPGTHDVDLGLQTFDSLLAGKPTALPRFDKANDRPAPSEDWPVVTAPDIILFEGWCVGADYQFDSELDTPVNTLERNEDPDATWRRHVNNQLAGPYRDLFARIDRLVLLAAPGFEVVQAWRTQQEHDLSRMLENEGRTGKKVMSDAEIARFIQHYERLTRYILREMPVRADLTLHLDADRGLL</sequence>
<dbReference type="STRING" id="715226.ABI_40770"/>
<dbReference type="Gene3D" id="3.40.50.300">
    <property type="entry name" value="P-loop containing nucleotide triphosphate hydrolases"/>
    <property type="match status" value="1"/>
</dbReference>
<keyword evidence="2" id="KW-1185">Reference proteome</keyword>
<dbReference type="EMBL" id="GL883080">
    <property type="protein sequence ID" value="EGF89654.1"/>
    <property type="molecule type" value="Genomic_DNA"/>
</dbReference>
<evidence type="ECO:0000313" key="2">
    <source>
        <dbReference type="Proteomes" id="UP000006512"/>
    </source>
</evidence>
<dbReference type="AlphaFoldDB" id="F4QSD4"/>
<gene>
    <name evidence="1" type="ORF">ABI_40770</name>
</gene>
<organism evidence="1 2">
    <name type="scientific">Asticcacaulis biprosthecium C19</name>
    <dbReference type="NCBI Taxonomy" id="715226"/>
    <lineage>
        <taxon>Bacteria</taxon>
        <taxon>Pseudomonadati</taxon>
        <taxon>Pseudomonadota</taxon>
        <taxon>Alphaproteobacteria</taxon>
        <taxon>Caulobacterales</taxon>
        <taxon>Caulobacteraceae</taxon>
        <taxon>Asticcacaulis</taxon>
    </lineage>
</organism>
<evidence type="ECO:0000313" key="1">
    <source>
        <dbReference type="EMBL" id="EGF89654.1"/>
    </source>
</evidence>
<proteinExistence type="predicted"/>
<dbReference type="InterPro" id="IPR027417">
    <property type="entry name" value="P-loop_NTPase"/>
</dbReference>
<dbReference type="Proteomes" id="UP000006512">
    <property type="component" value="Unassembled WGS sequence"/>
</dbReference>
<dbReference type="OrthoDB" id="455474at2"/>
<dbReference type="PANTHER" id="PTHR10285">
    <property type="entry name" value="URIDINE KINASE"/>
    <property type="match status" value="1"/>
</dbReference>
<keyword evidence="1" id="KW-0418">Kinase</keyword>